<feature type="compositionally biased region" description="Pro residues" evidence="4">
    <location>
        <begin position="174"/>
        <end position="187"/>
    </location>
</feature>
<dbReference type="InParanoid" id="A0A0G4FSI5"/>
<evidence type="ECO:0000256" key="4">
    <source>
        <dbReference type="SAM" id="MobiDB-lite"/>
    </source>
</evidence>
<sequence length="239" mass="26922">MVQRQHVVFVFGTLKRKEPNHRVMDDIKATFIGTGRTALKQRLSLDERYGIPYLFMPTEKEEGHHVHGEVYLCDDAAMAFLDHFEGVPKMYEREQVSVLLEAPVTLREPSRLRMETGGVVNMCDGAAVDSLRQVLRDEEGLTDTIDLIDTLEQRMKAAQQPTHDASRDSESSPTPTPTPCITPPPMETGPATVTLLLRIVANVYVCSRLNPQRGVIEKQEMIACYHDDGSYVKPDERRG</sequence>
<dbReference type="AlphaFoldDB" id="A0A0G4FSI5"/>
<dbReference type="GO" id="GO:0005829">
    <property type="term" value="C:cytosol"/>
    <property type="evidence" value="ECO:0007669"/>
    <property type="project" value="TreeGrafter"/>
</dbReference>
<dbReference type="InterPro" id="IPR009288">
    <property type="entry name" value="AIG2-like_dom"/>
</dbReference>
<gene>
    <name evidence="6" type="ORF">Vbra_16094</name>
</gene>
<dbReference type="InterPro" id="IPR013024">
    <property type="entry name" value="GGCT-like"/>
</dbReference>
<comment type="similarity">
    <text evidence="1 3">Belongs to the gamma-glutamylcyclotransferase family.</text>
</comment>
<dbReference type="Pfam" id="PF06094">
    <property type="entry name" value="GGACT"/>
    <property type="match status" value="1"/>
</dbReference>
<dbReference type="EMBL" id="CDMY01000493">
    <property type="protein sequence ID" value="CEM17672.1"/>
    <property type="molecule type" value="Genomic_DNA"/>
</dbReference>
<evidence type="ECO:0000256" key="3">
    <source>
        <dbReference type="RuleBase" id="RU367036"/>
    </source>
</evidence>
<dbReference type="InterPro" id="IPR039126">
    <property type="entry name" value="GGACT"/>
</dbReference>
<dbReference type="SUPFAM" id="SSF110857">
    <property type="entry name" value="Gamma-glutamyl cyclotransferase-like"/>
    <property type="match status" value="1"/>
</dbReference>
<dbReference type="OrthoDB" id="113620at2759"/>
<evidence type="ECO:0000259" key="5">
    <source>
        <dbReference type="Pfam" id="PF06094"/>
    </source>
</evidence>
<dbReference type="STRING" id="1169540.A0A0G4FSI5"/>
<dbReference type="PANTHER" id="PTHR12510:SF4">
    <property type="entry name" value="GAMMA-GLUTAMYLAMINECYCLOTRANSFERASE"/>
    <property type="match status" value="1"/>
</dbReference>
<dbReference type="PANTHER" id="PTHR12510">
    <property type="entry name" value="TROPONIN C-AKIN-1 PROTEIN"/>
    <property type="match status" value="1"/>
</dbReference>
<name>A0A0G4FSI5_VITBC</name>
<dbReference type="Gene3D" id="3.10.490.10">
    <property type="entry name" value="Gamma-glutamyl cyclotransferase-like"/>
    <property type="match status" value="1"/>
</dbReference>
<evidence type="ECO:0000256" key="1">
    <source>
        <dbReference type="ARBA" id="ARBA00008861"/>
    </source>
</evidence>
<organism evidence="6 7">
    <name type="scientific">Vitrella brassicaformis (strain CCMP3155)</name>
    <dbReference type="NCBI Taxonomy" id="1169540"/>
    <lineage>
        <taxon>Eukaryota</taxon>
        <taxon>Sar</taxon>
        <taxon>Alveolata</taxon>
        <taxon>Colpodellida</taxon>
        <taxon>Vitrellaceae</taxon>
        <taxon>Vitrella</taxon>
    </lineage>
</organism>
<dbReference type="InterPro" id="IPR036568">
    <property type="entry name" value="GGCT-like_sf"/>
</dbReference>
<protein>
    <recommendedName>
        <fullName evidence="3">Gamma-glutamylcyclotransferase family protein</fullName>
    </recommendedName>
</protein>
<evidence type="ECO:0000313" key="7">
    <source>
        <dbReference type="Proteomes" id="UP000041254"/>
    </source>
</evidence>
<accession>A0A0G4FSI5</accession>
<dbReference type="Proteomes" id="UP000041254">
    <property type="component" value="Unassembled WGS sequence"/>
</dbReference>
<reference evidence="6 7" key="1">
    <citation type="submission" date="2014-11" db="EMBL/GenBank/DDBJ databases">
        <authorList>
            <person name="Zhu J."/>
            <person name="Qi W."/>
            <person name="Song R."/>
        </authorList>
    </citation>
    <scope>NUCLEOTIDE SEQUENCE [LARGE SCALE GENOMIC DNA]</scope>
</reference>
<feature type="active site" description="Proton acceptor" evidence="2">
    <location>
        <position position="85"/>
    </location>
</feature>
<dbReference type="VEuPathDB" id="CryptoDB:Vbra_16094"/>
<evidence type="ECO:0000313" key="6">
    <source>
        <dbReference type="EMBL" id="CEM17672.1"/>
    </source>
</evidence>
<keyword evidence="7" id="KW-1185">Reference proteome</keyword>
<dbReference type="CDD" id="cd06661">
    <property type="entry name" value="GGCT_like"/>
    <property type="match status" value="1"/>
</dbReference>
<dbReference type="GO" id="GO:0061929">
    <property type="term" value="F:gamma-glutamylaminecyclotransferase activity"/>
    <property type="evidence" value="ECO:0007669"/>
    <property type="project" value="InterPro"/>
</dbReference>
<feature type="region of interest" description="Disordered" evidence="4">
    <location>
        <begin position="155"/>
        <end position="187"/>
    </location>
</feature>
<evidence type="ECO:0000256" key="2">
    <source>
        <dbReference type="PIRSR" id="PIRSR639126-1"/>
    </source>
</evidence>
<feature type="domain" description="Gamma-glutamylcyclotransferase AIG2-like" evidence="5">
    <location>
        <begin position="8"/>
        <end position="100"/>
    </location>
</feature>
<proteinExistence type="inferred from homology"/>